<evidence type="ECO:0000259" key="7">
    <source>
        <dbReference type="Pfam" id="PF00266"/>
    </source>
</evidence>
<evidence type="ECO:0000256" key="3">
    <source>
        <dbReference type="ARBA" id="ARBA00022723"/>
    </source>
</evidence>
<sequence length="386" mass="42557">MKREVYLDNSATTRAYQEVAEKMQEVLCRSYGNPSSLHRKGLEAEHEIREAKRILAKLWKAEEKEVFFTSGGTEGDNLAIIGAAKAGRRRGNHLITSCVEHPAVLQAMAALEEEGFSVTYLPTDPKGKISLAQLEEALTEETVLVSLMHVNNEIGTVQPVEEAGRLIKQKCPETLFHVDAVQSYGKYELFPKLEKIDLCSVSGHKIHGPKGVGALYIKNGVKLRPLLYGGGQQKDIRPGTENVPAIAGLGVAAQKIYEGRKSKTEKMRKLKSRLSEGIKSLPDTVLHGGEGEESAPHIVSAGFKGVKSEVILHALEEQGIFVSSGSACASNHPRISSVLKAIGAKAEYRESTLRFSLSEFTTEEEIDYTLENLYNIIPMLRRYTRR</sequence>
<dbReference type="SUPFAM" id="SSF53383">
    <property type="entry name" value="PLP-dependent transferases"/>
    <property type="match status" value="1"/>
</dbReference>
<dbReference type="RefSeq" id="WP_154475779.1">
    <property type="nucleotide sequence ID" value="NZ_VULY01000018.1"/>
</dbReference>
<feature type="domain" description="Aminotransferase class V" evidence="7">
    <location>
        <begin position="5"/>
        <end position="368"/>
    </location>
</feature>
<comment type="caution">
    <text evidence="8">The sequence shown here is derived from an EMBL/GenBank/DDBJ whole genome shotgun (WGS) entry which is preliminary data.</text>
</comment>
<dbReference type="GO" id="GO:0051536">
    <property type="term" value="F:iron-sulfur cluster binding"/>
    <property type="evidence" value="ECO:0007669"/>
    <property type="project" value="UniProtKB-KW"/>
</dbReference>
<dbReference type="GO" id="GO:0046872">
    <property type="term" value="F:metal ion binding"/>
    <property type="evidence" value="ECO:0007669"/>
    <property type="project" value="UniProtKB-KW"/>
</dbReference>
<dbReference type="EMBL" id="VULY01000018">
    <property type="protein sequence ID" value="MSR93069.1"/>
    <property type="molecule type" value="Genomic_DNA"/>
</dbReference>
<dbReference type="InterPro" id="IPR015422">
    <property type="entry name" value="PyrdxlP-dep_Trfase_small"/>
</dbReference>
<evidence type="ECO:0000313" key="8">
    <source>
        <dbReference type="EMBL" id="MSR93069.1"/>
    </source>
</evidence>
<keyword evidence="9" id="KW-1185">Reference proteome</keyword>
<gene>
    <name evidence="8" type="ORF">FYJ34_01930</name>
</gene>
<keyword evidence="4" id="KW-0663">Pyridoxal phosphate</keyword>
<dbReference type="Gene3D" id="1.10.260.50">
    <property type="match status" value="1"/>
</dbReference>
<keyword evidence="3" id="KW-0479">Metal-binding</keyword>
<reference evidence="8 9" key="1">
    <citation type="submission" date="2019-08" db="EMBL/GenBank/DDBJ databases">
        <title>In-depth cultivation of the pig gut microbiome towards novel bacterial diversity and tailored functional studies.</title>
        <authorList>
            <person name="Wylensek D."/>
            <person name="Hitch T.C.A."/>
            <person name="Clavel T."/>
        </authorList>
    </citation>
    <scope>NUCLEOTIDE SEQUENCE [LARGE SCALE GENOMIC DNA]</scope>
    <source>
        <strain evidence="8 9">68-1-5</strain>
    </source>
</reference>
<comment type="cofactor">
    <cofactor evidence="1">
        <name>pyridoxal 5'-phosphate</name>
        <dbReference type="ChEBI" id="CHEBI:597326"/>
    </cofactor>
</comment>
<dbReference type="Pfam" id="PF00266">
    <property type="entry name" value="Aminotran_5"/>
    <property type="match status" value="1"/>
</dbReference>
<evidence type="ECO:0000256" key="6">
    <source>
        <dbReference type="ARBA" id="ARBA00023014"/>
    </source>
</evidence>
<evidence type="ECO:0000256" key="5">
    <source>
        <dbReference type="ARBA" id="ARBA00023004"/>
    </source>
</evidence>
<dbReference type="FunFam" id="3.40.640.10:FF:000084">
    <property type="entry name" value="IscS-like cysteine desulfurase"/>
    <property type="match status" value="1"/>
</dbReference>
<comment type="similarity">
    <text evidence="2">Belongs to the class-V pyridoxal-phosphate-dependent aminotransferase family. NifS/IscS subfamily.</text>
</comment>
<dbReference type="PANTHER" id="PTHR11601">
    <property type="entry name" value="CYSTEINE DESULFURYLASE FAMILY MEMBER"/>
    <property type="match status" value="1"/>
</dbReference>
<evidence type="ECO:0000256" key="4">
    <source>
        <dbReference type="ARBA" id="ARBA00022898"/>
    </source>
</evidence>
<dbReference type="AlphaFoldDB" id="A0A6N7UXX2"/>
<dbReference type="Gene3D" id="3.90.1150.10">
    <property type="entry name" value="Aspartate Aminotransferase, domain 1"/>
    <property type="match status" value="1"/>
</dbReference>
<proteinExistence type="inferred from homology"/>
<protein>
    <submittedName>
        <fullName evidence="8">Cysteine desulfurase</fullName>
    </submittedName>
</protein>
<dbReference type="Gene3D" id="3.40.640.10">
    <property type="entry name" value="Type I PLP-dependent aspartate aminotransferase-like (Major domain)"/>
    <property type="match status" value="1"/>
</dbReference>
<dbReference type="NCBIfam" id="NF002806">
    <property type="entry name" value="PRK02948.1"/>
    <property type="match status" value="1"/>
</dbReference>
<dbReference type="Proteomes" id="UP000434409">
    <property type="component" value="Unassembled WGS sequence"/>
</dbReference>
<evidence type="ECO:0000313" key="9">
    <source>
        <dbReference type="Proteomes" id="UP000434409"/>
    </source>
</evidence>
<evidence type="ECO:0000256" key="1">
    <source>
        <dbReference type="ARBA" id="ARBA00001933"/>
    </source>
</evidence>
<dbReference type="GO" id="GO:0031071">
    <property type="term" value="F:cysteine desulfurase activity"/>
    <property type="evidence" value="ECO:0007669"/>
    <property type="project" value="UniProtKB-ARBA"/>
</dbReference>
<keyword evidence="6" id="KW-0411">Iron-sulfur</keyword>
<accession>A0A6N7UXX2</accession>
<dbReference type="InterPro" id="IPR016454">
    <property type="entry name" value="Cysteine_dSase"/>
</dbReference>
<dbReference type="InterPro" id="IPR000192">
    <property type="entry name" value="Aminotrans_V_dom"/>
</dbReference>
<dbReference type="PIRSF" id="PIRSF005572">
    <property type="entry name" value="NifS"/>
    <property type="match status" value="1"/>
</dbReference>
<name>A0A6N7UXX2_9FIRM</name>
<dbReference type="InterPro" id="IPR015421">
    <property type="entry name" value="PyrdxlP-dep_Trfase_major"/>
</dbReference>
<evidence type="ECO:0000256" key="2">
    <source>
        <dbReference type="ARBA" id="ARBA00006490"/>
    </source>
</evidence>
<dbReference type="PANTHER" id="PTHR11601:SF50">
    <property type="entry name" value="CYSTEINE DESULFURASE ISCS 2-RELATED"/>
    <property type="match status" value="1"/>
</dbReference>
<organism evidence="8 9">
    <name type="scientific">Suipraeoptans intestinalis</name>
    <dbReference type="NCBI Taxonomy" id="2606628"/>
    <lineage>
        <taxon>Bacteria</taxon>
        <taxon>Bacillati</taxon>
        <taxon>Bacillota</taxon>
        <taxon>Clostridia</taxon>
        <taxon>Lachnospirales</taxon>
        <taxon>Lachnospiraceae</taxon>
        <taxon>Suipraeoptans</taxon>
    </lineage>
</organism>
<dbReference type="InterPro" id="IPR015424">
    <property type="entry name" value="PyrdxlP-dep_Trfase"/>
</dbReference>
<keyword evidence="5" id="KW-0408">Iron</keyword>